<dbReference type="InterPro" id="IPR000182">
    <property type="entry name" value="GNAT_dom"/>
</dbReference>
<dbReference type="PANTHER" id="PTHR43415:SF3">
    <property type="entry name" value="GNAT-FAMILY ACETYLTRANSFERASE"/>
    <property type="match status" value="1"/>
</dbReference>
<accession>A0A926N861</accession>
<dbReference type="PROSITE" id="PS51186">
    <property type="entry name" value="GNAT"/>
    <property type="match status" value="1"/>
</dbReference>
<dbReference type="AlphaFoldDB" id="A0A926N861"/>
<dbReference type="InterPro" id="IPR016181">
    <property type="entry name" value="Acyl_CoA_acyltransferase"/>
</dbReference>
<evidence type="ECO:0000259" key="1">
    <source>
        <dbReference type="PROSITE" id="PS51186"/>
    </source>
</evidence>
<name>A0A926N861_9BACL</name>
<dbReference type="Gene3D" id="3.40.630.30">
    <property type="match status" value="1"/>
</dbReference>
<dbReference type="Pfam" id="PF13302">
    <property type="entry name" value="Acetyltransf_3"/>
    <property type="match status" value="1"/>
</dbReference>
<gene>
    <name evidence="2" type="ORF">IC620_05795</name>
</gene>
<keyword evidence="3" id="KW-1185">Reference proteome</keyword>
<comment type="caution">
    <text evidence="2">The sequence shown here is derived from an EMBL/GenBank/DDBJ whole genome shotgun (WGS) entry which is preliminary data.</text>
</comment>
<protein>
    <submittedName>
        <fullName evidence="2">GNAT family N-acetyltransferase</fullName>
    </submittedName>
</protein>
<reference evidence="2" key="1">
    <citation type="submission" date="2020-09" db="EMBL/GenBank/DDBJ databases">
        <title>A novel bacterium of genus Hazenella, isolated from South China Sea.</title>
        <authorList>
            <person name="Huang H."/>
            <person name="Mo K."/>
            <person name="Hu Y."/>
        </authorList>
    </citation>
    <scope>NUCLEOTIDE SEQUENCE</scope>
    <source>
        <strain evidence="2">IB182357</strain>
    </source>
</reference>
<sequence>MMEQHRPVRFLEGKRIYLRPVELADARPHFQILFDTENRRLTGTQRSFTPMQIEQYIEQKTSDESSVWLLIALRDTDEVIGDIALQDIDNTNRNANIRIAINHAEHKGKGFGSEAMKLMLNYGFGILNLHRIELNVFAYNEHARRTYEKLGFEVEGIAREALYYDHAYHDSINMSILKREFQERYLADMTR</sequence>
<dbReference type="EMBL" id="JACXAH010000005">
    <property type="protein sequence ID" value="MBD1371871.1"/>
    <property type="molecule type" value="Genomic_DNA"/>
</dbReference>
<evidence type="ECO:0000313" key="3">
    <source>
        <dbReference type="Proteomes" id="UP000661691"/>
    </source>
</evidence>
<proteinExistence type="predicted"/>
<dbReference type="Proteomes" id="UP000661691">
    <property type="component" value="Unassembled WGS sequence"/>
</dbReference>
<dbReference type="GO" id="GO:0016747">
    <property type="term" value="F:acyltransferase activity, transferring groups other than amino-acyl groups"/>
    <property type="evidence" value="ECO:0007669"/>
    <property type="project" value="InterPro"/>
</dbReference>
<organism evidence="2 3">
    <name type="scientific">Polycladospora coralii</name>
    <dbReference type="NCBI Taxonomy" id="2771432"/>
    <lineage>
        <taxon>Bacteria</taxon>
        <taxon>Bacillati</taxon>
        <taxon>Bacillota</taxon>
        <taxon>Bacilli</taxon>
        <taxon>Bacillales</taxon>
        <taxon>Thermoactinomycetaceae</taxon>
        <taxon>Polycladospora</taxon>
    </lineage>
</organism>
<dbReference type="PANTHER" id="PTHR43415">
    <property type="entry name" value="SPERMIDINE N(1)-ACETYLTRANSFERASE"/>
    <property type="match status" value="1"/>
</dbReference>
<evidence type="ECO:0000313" key="2">
    <source>
        <dbReference type="EMBL" id="MBD1371871.1"/>
    </source>
</evidence>
<feature type="domain" description="N-acetyltransferase" evidence="1">
    <location>
        <begin position="16"/>
        <end position="175"/>
    </location>
</feature>
<dbReference type="SUPFAM" id="SSF55729">
    <property type="entry name" value="Acyl-CoA N-acyltransferases (Nat)"/>
    <property type="match status" value="1"/>
</dbReference>